<dbReference type="SUPFAM" id="SSF103481">
    <property type="entry name" value="Multidrug resistance efflux transporter EmrE"/>
    <property type="match status" value="2"/>
</dbReference>
<evidence type="ECO:0000259" key="8">
    <source>
        <dbReference type="Pfam" id="PF00892"/>
    </source>
</evidence>
<dbReference type="InterPro" id="IPR051258">
    <property type="entry name" value="Diverse_Substrate_Transporter"/>
</dbReference>
<evidence type="ECO:0000256" key="2">
    <source>
        <dbReference type="ARBA" id="ARBA00007362"/>
    </source>
</evidence>
<sequence>MKKSFLADLILLGVTFVWGATFVLVKEAINTMPPFTFLAVRFLFAALVLFLFMFFFARDSLKGMDRRLWISGAILGLWLFAGYAFQTFGLEFTTSSKAGFITGLSVVFVPFLSLWLLGQKLKRNALLGSGVATIGLALLSLTRDLSVNFGDLLVFLCAISYGLQIVLVGRYAPRYHAFSLALLQIFFCGVFNLIGSFLFEDVSVIVSPAVLFDPWVLWGLLICSVLATAVAFVAQNQFQKFTTPTRTALIFATEPVFAAITAYFWAGERLDVQQIIGCLMILGGTLIAELGGHKDTPEPDVVPST</sequence>
<dbReference type="PANTHER" id="PTHR42920">
    <property type="entry name" value="OS03G0707200 PROTEIN-RELATED"/>
    <property type="match status" value="1"/>
</dbReference>
<comment type="similarity">
    <text evidence="2">Belongs to the EamA transporter family.</text>
</comment>
<dbReference type="Pfam" id="PF00892">
    <property type="entry name" value="EamA"/>
    <property type="match status" value="2"/>
</dbReference>
<accession>A0ABS1JBY2</accession>
<keyword evidence="6 7" id="KW-0472">Membrane</keyword>
<feature type="domain" description="EamA" evidence="8">
    <location>
        <begin position="7"/>
        <end position="140"/>
    </location>
</feature>
<comment type="caution">
    <text evidence="9">The sequence shown here is derived from an EMBL/GenBank/DDBJ whole genome shotgun (WGS) entry which is preliminary data.</text>
</comment>
<dbReference type="InterPro" id="IPR037185">
    <property type="entry name" value="EmrE-like"/>
</dbReference>
<keyword evidence="3" id="KW-1003">Cell membrane</keyword>
<feature type="transmembrane region" description="Helical" evidence="7">
    <location>
        <begin position="147"/>
        <end position="168"/>
    </location>
</feature>
<protein>
    <submittedName>
        <fullName evidence="9">DMT family transporter</fullName>
    </submittedName>
</protein>
<comment type="subcellular location">
    <subcellularLocation>
        <location evidence="1">Cell membrane</location>
        <topology evidence="1">Multi-pass membrane protein</topology>
    </subcellularLocation>
</comment>
<evidence type="ECO:0000256" key="6">
    <source>
        <dbReference type="ARBA" id="ARBA00023136"/>
    </source>
</evidence>
<feature type="transmembrane region" description="Helical" evidence="7">
    <location>
        <begin position="98"/>
        <end position="117"/>
    </location>
</feature>
<feature type="transmembrane region" description="Helical" evidence="7">
    <location>
        <begin position="175"/>
        <end position="195"/>
    </location>
</feature>
<evidence type="ECO:0000256" key="7">
    <source>
        <dbReference type="SAM" id="Phobius"/>
    </source>
</evidence>
<organism evidence="9 10">
    <name type="scientific">Tumebacillus amylolyticus</name>
    <dbReference type="NCBI Taxonomy" id="2801339"/>
    <lineage>
        <taxon>Bacteria</taxon>
        <taxon>Bacillati</taxon>
        <taxon>Bacillota</taxon>
        <taxon>Bacilli</taxon>
        <taxon>Bacillales</taxon>
        <taxon>Alicyclobacillaceae</taxon>
        <taxon>Tumebacillus</taxon>
    </lineage>
</organism>
<feature type="transmembrane region" description="Helical" evidence="7">
    <location>
        <begin position="215"/>
        <end position="234"/>
    </location>
</feature>
<evidence type="ECO:0000313" key="9">
    <source>
        <dbReference type="EMBL" id="MBL0387133.1"/>
    </source>
</evidence>
<evidence type="ECO:0000256" key="4">
    <source>
        <dbReference type="ARBA" id="ARBA00022692"/>
    </source>
</evidence>
<dbReference type="PANTHER" id="PTHR42920:SF5">
    <property type="entry name" value="EAMA DOMAIN-CONTAINING PROTEIN"/>
    <property type="match status" value="1"/>
</dbReference>
<keyword evidence="4 7" id="KW-0812">Transmembrane</keyword>
<feature type="transmembrane region" description="Helical" evidence="7">
    <location>
        <begin position="35"/>
        <end position="56"/>
    </location>
</feature>
<keyword evidence="5 7" id="KW-1133">Transmembrane helix</keyword>
<feature type="transmembrane region" description="Helical" evidence="7">
    <location>
        <begin position="68"/>
        <end position="86"/>
    </location>
</feature>
<evidence type="ECO:0000256" key="5">
    <source>
        <dbReference type="ARBA" id="ARBA00022989"/>
    </source>
</evidence>
<proteinExistence type="inferred from homology"/>
<dbReference type="Proteomes" id="UP000602284">
    <property type="component" value="Unassembled WGS sequence"/>
</dbReference>
<gene>
    <name evidence="9" type="ORF">JJB07_10765</name>
</gene>
<evidence type="ECO:0000256" key="3">
    <source>
        <dbReference type="ARBA" id="ARBA00022475"/>
    </source>
</evidence>
<reference evidence="9 10" key="1">
    <citation type="submission" date="2021-01" db="EMBL/GenBank/DDBJ databases">
        <title>Tumebacillus sp. strain ITR2 16S ribosomal RNA gene Genome sequencing and assembly.</title>
        <authorList>
            <person name="Kang M."/>
        </authorList>
    </citation>
    <scope>NUCLEOTIDE SEQUENCE [LARGE SCALE GENOMIC DNA]</scope>
    <source>
        <strain evidence="9 10">ITR2</strain>
    </source>
</reference>
<keyword evidence="10" id="KW-1185">Reference proteome</keyword>
<evidence type="ECO:0000313" key="10">
    <source>
        <dbReference type="Proteomes" id="UP000602284"/>
    </source>
</evidence>
<feature type="domain" description="EamA" evidence="8">
    <location>
        <begin position="149"/>
        <end position="287"/>
    </location>
</feature>
<name>A0ABS1JBY2_9BACL</name>
<feature type="transmembrane region" description="Helical" evidence="7">
    <location>
        <begin position="124"/>
        <end position="141"/>
    </location>
</feature>
<dbReference type="EMBL" id="JAEQNB010000003">
    <property type="protein sequence ID" value="MBL0387133.1"/>
    <property type="molecule type" value="Genomic_DNA"/>
</dbReference>
<feature type="transmembrane region" description="Helical" evidence="7">
    <location>
        <begin position="246"/>
        <end position="266"/>
    </location>
</feature>
<evidence type="ECO:0000256" key="1">
    <source>
        <dbReference type="ARBA" id="ARBA00004651"/>
    </source>
</evidence>
<dbReference type="InterPro" id="IPR000620">
    <property type="entry name" value="EamA_dom"/>
</dbReference>
<dbReference type="RefSeq" id="WP_201634837.1">
    <property type="nucleotide sequence ID" value="NZ_JAEQNB010000003.1"/>
</dbReference>